<dbReference type="EMBL" id="JAVFKM010000040">
    <property type="protein sequence ID" value="MEF3119241.1"/>
    <property type="molecule type" value="Genomic_DNA"/>
</dbReference>
<dbReference type="Proteomes" id="UP001348265">
    <property type="component" value="Unassembled WGS sequence"/>
</dbReference>
<reference evidence="2 3" key="1">
    <citation type="submission" date="2023-08" db="EMBL/GenBank/DDBJ databases">
        <authorList>
            <person name="Sharma P."/>
            <person name="Verma V."/>
            <person name="Mohan M.K."/>
            <person name="Dubey A.K."/>
        </authorList>
    </citation>
    <scope>NUCLEOTIDE SEQUENCE [LARGE SCALE GENOMIC DNA]</scope>
    <source>
        <strain evidence="2 3">ADP4</strain>
    </source>
</reference>
<proteinExistence type="predicted"/>
<evidence type="ECO:0008006" key="4">
    <source>
        <dbReference type="Google" id="ProtNLM"/>
    </source>
</evidence>
<accession>A0ABU7X6X7</accession>
<keyword evidence="1" id="KW-0732">Signal</keyword>
<keyword evidence="3" id="KW-1185">Reference proteome</keyword>
<evidence type="ECO:0000313" key="2">
    <source>
        <dbReference type="EMBL" id="MEF3119241.1"/>
    </source>
</evidence>
<name>A0ABU7X6X7_9ACTN</name>
<evidence type="ECO:0000313" key="3">
    <source>
        <dbReference type="Proteomes" id="UP001348265"/>
    </source>
</evidence>
<comment type="caution">
    <text evidence="2">The sequence shown here is derived from an EMBL/GenBank/DDBJ whole genome shotgun (WGS) entry which is preliminary data.</text>
</comment>
<organism evidence="2 3">
    <name type="scientific">Streptomyces chrestomyceticus</name>
    <dbReference type="NCBI Taxonomy" id="68185"/>
    <lineage>
        <taxon>Bacteria</taxon>
        <taxon>Bacillati</taxon>
        <taxon>Actinomycetota</taxon>
        <taxon>Actinomycetes</taxon>
        <taxon>Kitasatosporales</taxon>
        <taxon>Streptomycetaceae</taxon>
        <taxon>Streptomyces</taxon>
    </lineage>
</organism>
<protein>
    <recommendedName>
        <fullName evidence="4">Secreted protein</fullName>
    </recommendedName>
</protein>
<feature type="signal peptide" evidence="1">
    <location>
        <begin position="1"/>
        <end position="23"/>
    </location>
</feature>
<gene>
    <name evidence="2" type="ORF">RB636_39455</name>
</gene>
<evidence type="ECO:0000256" key="1">
    <source>
        <dbReference type="SAM" id="SignalP"/>
    </source>
</evidence>
<feature type="chain" id="PRO_5047496054" description="Secreted protein" evidence="1">
    <location>
        <begin position="24"/>
        <end position="116"/>
    </location>
</feature>
<sequence>MKKTIAGLAIAGAALIGASPAFAMEVYSPSAHVGAWTESNDTKVAVMLHQQGIFGYSNYYRTTDSGSYYTLWNKTGRNGSVVYSNNGGRVTDMRACKYIKGDDYDNDECGKWEVRG</sequence>
<dbReference type="RefSeq" id="WP_331790057.1">
    <property type="nucleotide sequence ID" value="NZ_JAVFKM010000040.1"/>
</dbReference>